<organism evidence="11 12">
    <name type="scientific">Myotis davidii</name>
    <name type="common">David's myotis</name>
    <dbReference type="NCBI Taxonomy" id="225400"/>
    <lineage>
        <taxon>Eukaryota</taxon>
        <taxon>Metazoa</taxon>
        <taxon>Chordata</taxon>
        <taxon>Craniata</taxon>
        <taxon>Vertebrata</taxon>
        <taxon>Euteleostomi</taxon>
        <taxon>Mammalia</taxon>
        <taxon>Eutheria</taxon>
        <taxon>Laurasiatheria</taxon>
        <taxon>Chiroptera</taxon>
        <taxon>Yangochiroptera</taxon>
        <taxon>Vespertilionidae</taxon>
        <taxon>Myotis</taxon>
    </lineage>
</organism>
<evidence type="ECO:0000256" key="6">
    <source>
        <dbReference type="ARBA" id="ARBA00022840"/>
    </source>
</evidence>
<protein>
    <recommendedName>
        <fullName evidence="2">RNA helicase</fullName>
        <ecNumber evidence="2">3.6.4.13</ecNumber>
    </recommendedName>
</protein>
<evidence type="ECO:0000256" key="5">
    <source>
        <dbReference type="ARBA" id="ARBA00022806"/>
    </source>
</evidence>
<keyword evidence="4" id="KW-0378">Hydrolase</keyword>
<dbReference type="Pfam" id="PF00270">
    <property type="entry name" value="DEAD"/>
    <property type="match status" value="1"/>
</dbReference>
<dbReference type="FunFam" id="3.40.50.300:FF:000111">
    <property type="entry name" value="DEAD-box ATP-dependent RNA helicase"/>
    <property type="match status" value="1"/>
</dbReference>
<dbReference type="SUPFAM" id="SSF52540">
    <property type="entry name" value="P-loop containing nucleoside triphosphate hydrolases"/>
    <property type="match status" value="1"/>
</dbReference>
<dbReference type="GO" id="GO:0016787">
    <property type="term" value="F:hydrolase activity"/>
    <property type="evidence" value="ECO:0007669"/>
    <property type="project" value="UniProtKB-KW"/>
</dbReference>
<dbReference type="GO" id="GO:0005634">
    <property type="term" value="C:nucleus"/>
    <property type="evidence" value="ECO:0007669"/>
    <property type="project" value="UniProtKB-SubCell"/>
</dbReference>
<comment type="similarity">
    <text evidence="8">Belongs to the DEAD box helicase family. DECD subfamily.</text>
</comment>
<dbReference type="PROSITE" id="PS51194">
    <property type="entry name" value="HELICASE_CTER"/>
    <property type="match status" value="1"/>
</dbReference>
<evidence type="ECO:0000313" key="12">
    <source>
        <dbReference type="Proteomes" id="UP000010556"/>
    </source>
</evidence>
<dbReference type="Pfam" id="PF00271">
    <property type="entry name" value="Helicase_C"/>
    <property type="match status" value="1"/>
</dbReference>
<evidence type="ECO:0000256" key="4">
    <source>
        <dbReference type="ARBA" id="ARBA00022801"/>
    </source>
</evidence>
<dbReference type="InterPro" id="IPR011545">
    <property type="entry name" value="DEAD/DEAH_box_helicase_dom"/>
</dbReference>
<dbReference type="EC" id="3.6.4.13" evidence="2"/>
<dbReference type="InterPro" id="IPR014001">
    <property type="entry name" value="Helicase_ATP-bd"/>
</dbReference>
<keyword evidence="12" id="KW-1185">Reference proteome</keyword>
<feature type="domain" description="Helicase ATP-binding" evidence="9">
    <location>
        <begin position="28"/>
        <end position="105"/>
    </location>
</feature>
<name>L5LID2_MYODS</name>
<evidence type="ECO:0000256" key="1">
    <source>
        <dbReference type="ARBA" id="ARBA00004123"/>
    </source>
</evidence>
<dbReference type="GO" id="GO:0005524">
    <property type="term" value="F:ATP binding"/>
    <property type="evidence" value="ECO:0007669"/>
    <property type="project" value="UniProtKB-KW"/>
</dbReference>
<reference evidence="12" key="1">
    <citation type="journal article" date="2013" name="Science">
        <title>Comparative analysis of bat genomes provides insight into the evolution of flight and immunity.</title>
        <authorList>
            <person name="Zhang G."/>
            <person name="Cowled C."/>
            <person name="Shi Z."/>
            <person name="Huang Z."/>
            <person name="Bishop-Lilly K.A."/>
            <person name="Fang X."/>
            <person name="Wynne J.W."/>
            <person name="Xiong Z."/>
            <person name="Baker M.L."/>
            <person name="Zhao W."/>
            <person name="Tachedjian M."/>
            <person name="Zhu Y."/>
            <person name="Zhou P."/>
            <person name="Jiang X."/>
            <person name="Ng J."/>
            <person name="Yang L."/>
            <person name="Wu L."/>
            <person name="Xiao J."/>
            <person name="Feng Y."/>
            <person name="Chen Y."/>
            <person name="Sun X."/>
            <person name="Zhang Y."/>
            <person name="Marsh G.A."/>
            <person name="Crameri G."/>
            <person name="Broder C.C."/>
            <person name="Frey K.G."/>
            <person name="Wang L.F."/>
            <person name="Wang J."/>
        </authorList>
    </citation>
    <scope>NUCLEOTIDE SEQUENCE [LARGE SCALE GENOMIC DNA]</scope>
</reference>
<dbReference type="PROSITE" id="PS51192">
    <property type="entry name" value="HELICASE_ATP_BIND_1"/>
    <property type="match status" value="1"/>
</dbReference>
<evidence type="ECO:0000256" key="2">
    <source>
        <dbReference type="ARBA" id="ARBA00012552"/>
    </source>
</evidence>
<evidence type="ECO:0000313" key="11">
    <source>
        <dbReference type="EMBL" id="ELK26064.1"/>
    </source>
</evidence>
<evidence type="ECO:0000256" key="3">
    <source>
        <dbReference type="ARBA" id="ARBA00022741"/>
    </source>
</evidence>
<accession>L5LID2</accession>
<dbReference type="GO" id="GO:0003676">
    <property type="term" value="F:nucleic acid binding"/>
    <property type="evidence" value="ECO:0007669"/>
    <property type="project" value="InterPro"/>
</dbReference>
<keyword evidence="3" id="KW-0547">Nucleotide-binding</keyword>
<keyword evidence="6" id="KW-0067">ATP-binding</keyword>
<evidence type="ECO:0000259" key="9">
    <source>
        <dbReference type="PROSITE" id="PS51192"/>
    </source>
</evidence>
<evidence type="ECO:0000259" key="10">
    <source>
        <dbReference type="PROSITE" id="PS51194"/>
    </source>
</evidence>
<evidence type="ECO:0000256" key="7">
    <source>
        <dbReference type="ARBA" id="ARBA00023242"/>
    </source>
</evidence>
<dbReference type="AlphaFoldDB" id="L5LID2"/>
<proteinExistence type="inferred from homology"/>
<dbReference type="InterPro" id="IPR027417">
    <property type="entry name" value="P-loop_NTPase"/>
</dbReference>
<feature type="domain" description="Helicase C-terminal" evidence="10">
    <location>
        <begin position="117"/>
        <end position="278"/>
    </location>
</feature>
<dbReference type="EMBL" id="KB111311">
    <property type="protein sequence ID" value="ELK26064.1"/>
    <property type="molecule type" value="Genomic_DNA"/>
</dbReference>
<keyword evidence="5 11" id="KW-0347">Helicase</keyword>
<evidence type="ECO:0000256" key="8">
    <source>
        <dbReference type="ARBA" id="ARBA00038213"/>
    </source>
</evidence>
<dbReference type="Gene3D" id="3.40.50.300">
    <property type="entry name" value="P-loop containing nucleotide triphosphate hydrolases"/>
    <property type="match status" value="2"/>
</dbReference>
<dbReference type="PANTHER" id="PTHR47958">
    <property type="entry name" value="ATP-DEPENDENT RNA HELICASE DBP3"/>
    <property type="match status" value="1"/>
</dbReference>
<dbReference type="SMART" id="SM00490">
    <property type="entry name" value="HELICc"/>
    <property type="match status" value="1"/>
</dbReference>
<comment type="subcellular location">
    <subcellularLocation>
        <location evidence="1">Nucleus</location>
    </subcellularLocation>
</comment>
<gene>
    <name evidence="11" type="ORF">MDA_GLEAN10006739</name>
</gene>
<keyword evidence="7" id="KW-0539">Nucleus</keyword>
<dbReference type="InterPro" id="IPR001650">
    <property type="entry name" value="Helicase_C-like"/>
</dbReference>
<sequence length="284" mass="33018">MPSVTVSVFFGGLSTKKDEEVLKKSCRTPGRILALVLNSSLNLRNVKHFVLDEHEQMLEQLDMRRDVQEIFRLRPCDRQCMMFSATLSKQIRPVCMKFMQDPVEVLVDKDTKLTLHGLQQYYVKLKDSEKNCKLLNLLDVLEFNQVVIFVRSVQRCTALAQLLGEQNFPAIAIHRAMAQEERLARYQQFKDFRRRILVATNLFGRWMDIERVNVVFNYDMPEDSNTYLHWVACAGRFGTKGLAITFVSHENDAKILNDVQGRFEVNVADLPQEMDISTYMEQSR</sequence>
<dbReference type="Proteomes" id="UP000010556">
    <property type="component" value="Unassembled WGS sequence"/>
</dbReference>
<dbReference type="CDD" id="cd18787">
    <property type="entry name" value="SF2_C_DEAD"/>
    <property type="match status" value="1"/>
</dbReference>
<dbReference type="GO" id="GO:0003724">
    <property type="term" value="F:RNA helicase activity"/>
    <property type="evidence" value="ECO:0007669"/>
    <property type="project" value="UniProtKB-EC"/>
</dbReference>